<feature type="transmembrane region" description="Helical" evidence="9">
    <location>
        <begin position="56"/>
        <end position="77"/>
    </location>
</feature>
<dbReference type="STRING" id="1918946.VPAL9027_02735"/>
<evidence type="ECO:0000313" key="10">
    <source>
        <dbReference type="EMBL" id="SJL84738.1"/>
    </source>
</evidence>
<evidence type="ECO:0000256" key="3">
    <source>
        <dbReference type="ARBA" id="ARBA00022448"/>
    </source>
</evidence>
<evidence type="ECO:0000256" key="5">
    <source>
        <dbReference type="ARBA" id="ARBA00022692"/>
    </source>
</evidence>
<evidence type="ECO:0000256" key="6">
    <source>
        <dbReference type="ARBA" id="ARBA00022989"/>
    </source>
</evidence>
<dbReference type="GO" id="GO:0015297">
    <property type="term" value="F:antiporter activity"/>
    <property type="evidence" value="ECO:0007669"/>
    <property type="project" value="InterPro"/>
</dbReference>
<protein>
    <recommendedName>
        <fullName evidence="2">Multidrug resistance protein NorM</fullName>
    </recommendedName>
    <alternativeName>
        <fullName evidence="8">Na(+)/drug antiporter</fullName>
    </alternativeName>
</protein>
<evidence type="ECO:0000256" key="9">
    <source>
        <dbReference type="SAM" id="Phobius"/>
    </source>
</evidence>
<dbReference type="PANTHER" id="PTHR43549:SF3">
    <property type="entry name" value="MULTIDRUG RESISTANCE PROTEIN YPNP-RELATED"/>
    <property type="match status" value="1"/>
</dbReference>
<feature type="transmembrane region" description="Helical" evidence="9">
    <location>
        <begin position="389"/>
        <end position="410"/>
    </location>
</feature>
<comment type="subcellular location">
    <subcellularLocation>
        <location evidence="1">Cell inner membrane</location>
        <topology evidence="1">Multi-pass membrane protein</topology>
    </subcellularLocation>
</comment>
<keyword evidence="6 9" id="KW-1133">Transmembrane helix</keyword>
<dbReference type="AlphaFoldDB" id="A0A1R4B739"/>
<dbReference type="GO" id="GO:0005886">
    <property type="term" value="C:plasma membrane"/>
    <property type="evidence" value="ECO:0007669"/>
    <property type="project" value="UniProtKB-SubCell"/>
</dbReference>
<evidence type="ECO:0000256" key="4">
    <source>
        <dbReference type="ARBA" id="ARBA00022475"/>
    </source>
</evidence>
<dbReference type="InterPro" id="IPR048279">
    <property type="entry name" value="MdtK-like"/>
</dbReference>
<evidence type="ECO:0000313" key="11">
    <source>
        <dbReference type="Proteomes" id="UP000189475"/>
    </source>
</evidence>
<dbReference type="PANTHER" id="PTHR43549">
    <property type="entry name" value="MULTIDRUG RESISTANCE PROTEIN YPNP-RELATED"/>
    <property type="match status" value="1"/>
</dbReference>
<evidence type="ECO:0000256" key="7">
    <source>
        <dbReference type="ARBA" id="ARBA00023136"/>
    </source>
</evidence>
<sequence>MLDKHGLLSAPIGVVLRKMAIPTTLGMLAVLMFNLVDTFFISLLGTAPLAAVSFTFPITFALNCIGMGLGVGVSTHVGRLLGKGQHRQAALFTTHGILLAAGLITLASTFGWLTIDRLFSLIGANSTLLPLINQYMSIWYVAIPLLVIPMVGSSAIRSSGDTKTPAVIMVGSGVINGALDPLLIFGYGPFPQLGIQGAAIASGFSWVFACSGIVFVLIRRKQLLCRPCCAQIIRHWRCILKIGTPAGFSTAMTPLFGAILMSLLSQHGNAAVAAYGAAQRIESLLILVTMSLTSALTPFMSQNLGAHNPQRSFSGLFLSMRFSVVFQCGLFAIMLPLNSALATLFSHDHQVQHYLSQYLLLVPISYGFQGVVMMLISALNALHQPKSSLAWSVLRLFALALPCAWLGSYLYGAEGLFAGIAMGNILGGILGYCYTLQLKRHHISSSVSDSSE</sequence>
<organism evidence="10 11">
    <name type="scientific">Vibrio palustris</name>
    <dbReference type="NCBI Taxonomy" id="1918946"/>
    <lineage>
        <taxon>Bacteria</taxon>
        <taxon>Pseudomonadati</taxon>
        <taxon>Pseudomonadota</taxon>
        <taxon>Gammaproteobacteria</taxon>
        <taxon>Vibrionales</taxon>
        <taxon>Vibrionaceae</taxon>
        <taxon>Vibrio</taxon>
    </lineage>
</organism>
<evidence type="ECO:0000256" key="8">
    <source>
        <dbReference type="ARBA" id="ARBA00030855"/>
    </source>
</evidence>
<feature type="transmembrane region" description="Helical" evidence="9">
    <location>
        <begin position="358"/>
        <end position="382"/>
    </location>
</feature>
<feature type="transmembrane region" description="Helical" evidence="9">
    <location>
        <begin position="135"/>
        <end position="155"/>
    </location>
</feature>
<dbReference type="NCBIfam" id="TIGR00797">
    <property type="entry name" value="matE"/>
    <property type="match status" value="1"/>
</dbReference>
<dbReference type="Pfam" id="PF01554">
    <property type="entry name" value="MatE"/>
    <property type="match status" value="2"/>
</dbReference>
<evidence type="ECO:0000256" key="2">
    <source>
        <dbReference type="ARBA" id="ARBA00013489"/>
    </source>
</evidence>
<dbReference type="Proteomes" id="UP000189475">
    <property type="component" value="Unassembled WGS sequence"/>
</dbReference>
<feature type="transmembrane region" description="Helical" evidence="9">
    <location>
        <begin position="167"/>
        <end position="187"/>
    </location>
</feature>
<dbReference type="GO" id="GO:0042910">
    <property type="term" value="F:xenobiotic transmembrane transporter activity"/>
    <property type="evidence" value="ECO:0007669"/>
    <property type="project" value="InterPro"/>
</dbReference>
<dbReference type="InterPro" id="IPR002528">
    <property type="entry name" value="MATE_fam"/>
</dbReference>
<feature type="transmembrane region" description="Helical" evidence="9">
    <location>
        <begin position="21"/>
        <end position="44"/>
    </location>
</feature>
<keyword evidence="3" id="KW-0813">Transport</keyword>
<feature type="transmembrane region" description="Helical" evidence="9">
    <location>
        <begin position="416"/>
        <end position="436"/>
    </location>
</feature>
<evidence type="ECO:0000256" key="1">
    <source>
        <dbReference type="ARBA" id="ARBA00004429"/>
    </source>
</evidence>
<dbReference type="EMBL" id="FUFT01000006">
    <property type="protein sequence ID" value="SJL84738.1"/>
    <property type="molecule type" value="Genomic_DNA"/>
</dbReference>
<feature type="transmembrane region" description="Helical" evidence="9">
    <location>
        <begin position="239"/>
        <end position="264"/>
    </location>
</feature>
<feature type="transmembrane region" description="Helical" evidence="9">
    <location>
        <begin position="284"/>
        <end position="301"/>
    </location>
</feature>
<reference evidence="10 11" key="1">
    <citation type="submission" date="2017-02" db="EMBL/GenBank/DDBJ databases">
        <authorList>
            <person name="Peterson S.W."/>
        </authorList>
    </citation>
    <scope>NUCLEOTIDE SEQUENCE [LARGE SCALE GENOMIC DNA]</scope>
    <source>
        <strain evidence="10 11">CECT 9027</strain>
    </source>
</reference>
<accession>A0A1R4B739</accession>
<dbReference type="OrthoDB" id="9806302at2"/>
<keyword evidence="11" id="KW-1185">Reference proteome</keyword>
<feature type="transmembrane region" description="Helical" evidence="9">
    <location>
        <begin position="193"/>
        <end position="218"/>
    </location>
</feature>
<feature type="transmembrane region" description="Helical" evidence="9">
    <location>
        <begin position="322"/>
        <end position="346"/>
    </location>
</feature>
<feature type="transmembrane region" description="Helical" evidence="9">
    <location>
        <begin position="89"/>
        <end position="115"/>
    </location>
</feature>
<dbReference type="PIRSF" id="PIRSF006603">
    <property type="entry name" value="DinF"/>
    <property type="match status" value="1"/>
</dbReference>
<proteinExistence type="predicted"/>
<keyword evidence="7 9" id="KW-0472">Membrane</keyword>
<gene>
    <name evidence="10" type="primary">mepA_2</name>
    <name evidence="10" type="ORF">VPAL9027_02735</name>
</gene>
<keyword evidence="5 9" id="KW-0812">Transmembrane</keyword>
<keyword evidence="4" id="KW-1003">Cell membrane</keyword>
<name>A0A1R4B739_9VIBR</name>
<dbReference type="InterPro" id="IPR052031">
    <property type="entry name" value="Membrane_Transporter-Flippase"/>
</dbReference>
<dbReference type="RefSeq" id="WP_077315134.1">
    <property type="nucleotide sequence ID" value="NZ_AP024887.1"/>
</dbReference>